<evidence type="ECO:0000259" key="4">
    <source>
        <dbReference type="Pfam" id="PF00496"/>
    </source>
</evidence>
<evidence type="ECO:0000313" key="5">
    <source>
        <dbReference type="EMBL" id="QHN36659.1"/>
    </source>
</evidence>
<reference evidence="5" key="1">
    <citation type="journal article" date="2021" name="Nat. Microbiol.">
        <title>Cocultivation of an ultrasmall environmental parasitic bacterium with lytic ability against bacteria associated with wastewater foams.</title>
        <authorList>
            <person name="Batinovic S."/>
            <person name="Rose J.J.A."/>
            <person name="Ratcliffe J."/>
            <person name="Seviour R.J."/>
            <person name="Petrovski S."/>
        </authorList>
    </citation>
    <scope>NUCLEOTIDE SEQUENCE</scope>
    <source>
        <strain evidence="5">CON9</strain>
    </source>
</reference>
<evidence type="ECO:0000256" key="2">
    <source>
        <dbReference type="ARBA" id="ARBA00022448"/>
    </source>
</evidence>
<name>A0ABX6IMR9_9ACTN</name>
<comment type="similarity">
    <text evidence="1">Belongs to the bacterial solute-binding protein 5 family.</text>
</comment>
<keyword evidence="2" id="KW-0813">Transport</keyword>
<evidence type="ECO:0000256" key="3">
    <source>
        <dbReference type="ARBA" id="ARBA00022729"/>
    </source>
</evidence>
<organism evidence="5 6">
    <name type="scientific">Gordonia pseudamarae</name>
    <dbReference type="NCBI Taxonomy" id="2831662"/>
    <lineage>
        <taxon>Bacteria</taxon>
        <taxon>Bacillati</taxon>
        <taxon>Actinomycetota</taxon>
        <taxon>Actinomycetes</taxon>
        <taxon>Mycobacteriales</taxon>
        <taxon>Gordoniaceae</taxon>
        <taxon>Gordonia</taxon>
    </lineage>
</organism>
<proteinExistence type="inferred from homology"/>
<dbReference type="PANTHER" id="PTHR30290">
    <property type="entry name" value="PERIPLASMIC BINDING COMPONENT OF ABC TRANSPORTER"/>
    <property type="match status" value="1"/>
</dbReference>
<keyword evidence="6" id="KW-1185">Reference proteome</keyword>
<dbReference type="Gene3D" id="3.10.105.10">
    <property type="entry name" value="Dipeptide-binding Protein, Domain 3"/>
    <property type="match status" value="1"/>
</dbReference>
<dbReference type="Gene3D" id="3.90.76.10">
    <property type="entry name" value="Dipeptide-binding Protein, Domain 1"/>
    <property type="match status" value="1"/>
</dbReference>
<feature type="domain" description="Solute-binding protein family 5" evidence="4">
    <location>
        <begin position="110"/>
        <end position="425"/>
    </location>
</feature>
<dbReference type="InterPro" id="IPR000914">
    <property type="entry name" value="SBP_5_dom"/>
</dbReference>
<accession>A0ABX6IMR9</accession>
<gene>
    <name evidence="5" type="ORF">GII31_18910</name>
</gene>
<dbReference type="EMBL" id="CP045809">
    <property type="protein sequence ID" value="QHN36659.1"/>
    <property type="molecule type" value="Genomic_DNA"/>
</dbReference>
<dbReference type="SUPFAM" id="SSF53850">
    <property type="entry name" value="Periplasmic binding protein-like II"/>
    <property type="match status" value="1"/>
</dbReference>
<dbReference type="Pfam" id="PF00496">
    <property type="entry name" value="SBP_bac_5"/>
    <property type="match status" value="1"/>
</dbReference>
<dbReference type="Proteomes" id="UP001059836">
    <property type="component" value="Chromosome"/>
</dbReference>
<evidence type="ECO:0000256" key="1">
    <source>
        <dbReference type="ARBA" id="ARBA00005695"/>
    </source>
</evidence>
<evidence type="ECO:0000313" key="6">
    <source>
        <dbReference type="Proteomes" id="UP001059836"/>
    </source>
</evidence>
<protein>
    <submittedName>
        <fullName evidence="5">ABC transporter substrate-binding protein</fullName>
    </submittedName>
</protein>
<dbReference type="PANTHER" id="PTHR30290:SF9">
    <property type="entry name" value="OLIGOPEPTIDE-BINDING PROTEIN APPA"/>
    <property type="match status" value="1"/>
</dbReference>
<sequence length="535" mass="57282">MFHQVPQGVEMPPNITVTDLRMTRRQLLTAIGIGSLAVAAVACGSESSTTTDEALPTGASGDIGTGGRARLAFAGSGATESLDPLGAPSAVDYARRISIFDPLFAFHDATPEPRLATGVTYEGDDLVIALREGVTFHDGSTLTSADVVFTFSRFAGPANVYPSDLLMYFDFAKARADGPLTVRVPVRGRRIGWPEAALASDSLQIVKAGTTTFTTTSTIGTGPYALSKFAPGEQTVLKRFDEYWAGPANVDELVLLSLPEPGARVNAVKTKVVDYAADVPFATAMQATSTSGIQVRTSPDNLRGSYCFAINMSRDLGKQEAFRKALRLGIDRQALVDTIMLGHGEPGNDLVGAGAKYYLDASVPKRDTDRARTLLEEAGAIGKQFRIRCFNYEVGLVDSAKLFASQLRDLGLDATVNEVTMTEAFDMKSLAADDASAFPIGAFNLPTCYGLSQSFPPLAFHDKEFGQALDRALHETTDGGRRTAWEAAQQIAADRGNWIVWGRADTLAIAADNFGGIVERESPKYPWLGKVGFVH</sequence>
<dbReference type="Gene3D" id="3.40.190.10">
    <property type="entry name" value="Periplasmic binding protein-like II"/>
    <property type="match status" value="1"/>
</dbReference>
<keyword evidence="3" id="KW-0732">Signal</keyword>
<dbReference type="InterPro" id="IPR039424">
    <property type="entry name" value="SBP_5"/>
</dbReference>